<dbReference type="AlphaFoldDB" id="A0A9W9PR36"/>
<feature type="domain" description="Alpha fucosidase A-like C-terminal" evidence="3">
    <location>
        <begin position="718"/>
        <end position="773"/>
    </location>
</feature>
<evidence type="ECO:0000313" key="6">
    <source>
        <dbReference type="Proteomes" id="UP001147746"/>
    </source>
</evidence>
<dbReference type="SUPFAM" id="SSF48208">
    <property type="entry name" value="Six-hairpin glycosidases"/>
    <property type="match status" value="1"/>
</dbReference>
<dbReference type="InterPro" id="IPR049053">
    <property type="entry name" value="AFCA-like_C"/>
</dbReference>
<dbReference type="InterPro" id="IPR027414">
    <property type="entry name" value="GH95_N_dom"/>
</dbReference>
<dbReference type="PANTHER" id="PTHR31084:SF3">
    <property type="entry name" value="ALPHA-FUCOSIDASE A"/>
    <property type="match status" value="1"/>
</dbReference>
<feature type="chain" id="PRO_5040805183" evidence="1">
    <location>
        <begin position="19"/>
        <end position="778"/>
    </location>
</feature>
<evidence type="ECO:0000259" key="4">
    <source>
        <dbReference type="Pfam" id="PF22124"/>
    </source>
</evidence>
<keyword evidence="1" id="KW-0732">Signal</keyword>
<evidence type="ECO:0000313" key="5">
    <source>
        <dbReference type="EMBL" id="KAJ5307457.1"/>
    </source>
</evidence>
<evidence type="ECO:0000259" key="2">
    <source>
        <dbReference type="Pfam" id="PF14498"/>
    </source>
</evidence>
<dbReference type="Gene3D" id="1.50.10.10">
    <property type="match status" value="1"/>
</dbReference>
<dbReference type="InterPro" id="IPR054363">
    <property type="entry name" value="GH95_cat"/>
</dbReference>
<organism evidence="5 6">
    <name type="scientific">Penicillium atrosanguineum</name>
    <dbReference type="NCBI Taxonomy" id="1132637"/>
    <lineage>
        <taxon>Eukaryota</taxon>
        <taxon>Fungi</taxon>
        <taxon>Dikarya</taxon>
        <taxon>Ascomycota</taxon>
        <taxon>Pezizomycotina</taxon>
        <taxon>Eurotiomycetes</taxon>
        <taxon>Eurotiomycetidae</taxon>
        <taxon>Eurotiales</taxon>
        <taxon>Aspergillaceae</taxon>
        <taxon>Penicillium</taxon>
    </lineage>
</organism>
<evidence type="ECO:0000256" key="1">
    <source>
        <dbReference type="SAM" id="SignalP"/>
    </source>
</evidence>
<reference evidence="5" key="1">
    <citation type="submission" date="2022-12" db="EMBL/GenBank/DDBJ databases">
        <authorList>
            <person name="Petersen C."/>
        </authorList>
    </citation>
    <scope>NUCLEOTIDE SEQUENCE</scope>
    <source>
        <strain evidence="5">IBT 21472</strain>
    </source>
</reference>
<dbReference type="PIRSF" id="PIRSF007663">
    <property type="entry name" value="UCP007663"/>
    <property type="match status" value="1"/>
</dbReference>
<keyword evidence="6" id="KW-1185">Reference proteome</keyword>
<dbReference type="InterPro" id="IPR008928">
    <property type="entry name" value="6-hairpin_glycosidase_sf"/>
</dbReference>
<evidence type="ECO:0000259" key="3">
    <source>
        <dbReference type="Pfam" id="PF21307"/>
    </source>
</evidence>
<dbReference type="GO" id="GO:0005975">
    <property type="term" value="P:carbohydrate metabolic process"/>
    <property type="evidence" value="ECO:0007669"/>
    <property type="project" value="InterPro"/>
</dbReference>
<proteinExistence type="predicted"/>
<sequence>MIILLLFYILDFGDLAAAKWLWSNSPVNISEIERTAYPLGNGRMGLLPAGNPGSESININIDSLWTGGPFENKTYSGGNPAQDRSQFLPGIRDEIFQNGTGNVNALLSPISSYGSYTPLANFTVKIDGFDDHSSYFRGLDLTTGVHDVSFLSGGNQFNVSIFCSRPDDICVYRIASESTLPNIEFTFQNSFLNESLIRTTCADGQLQLSGQLAQPGMKFIGIAQSLQPSVIKCDGNSLALSSLSNSNSASILIGGGTNYDMSHGNKEFEFSFRGDDPGTSVKKTISAATSRSYEEILARHITDYQKLFNTFSLDLPDSLNSSTIKTADLISTYDLNKGNPFLESLLVDYGRYLLIASSRDNSLPANLQGRWAASQYPAWGADYHANINLQMNYWAAPQVGLGSLQQAVWNYMQQTWVPYGQETARLLYGAENGSWVVHDEINIFGYTGMKNDATWADYPLAGTWMALAIPDWLDYSGDVDWYRSQGYSILKGAVQFWLSQLQEDRYSNDGTWVVNPCNSPEHGPTTFGCSNYQQQVWEILDRVLVFREESGDDDEEFYQSVEMSLARLDRGIHVGSWGQLQEWKLDIDVKNDTHRHLSGLTGWYPGYSVAEEAQNQTVSSAVATMLWSRGIGKGSDANAGWEKVWRSACWARLNDTERTNFELRFSISENIAANGFSQYSGHDGPFQIDANFGMVAAVTAILIRDLPQVHGDLSVHTILLGPAIPSSWGGGSVRGVRLRGGGSVDFSWDTNGVVQDATVHGRSKPMRMINMEGRVVVN</sequence>
<dbReference type="GO" id="GO:0004560">
    <property type="term" value="F:alpha-L-fucosidase activity"/>
    <property type="evidence" value="ECO:0007669"/>
    <property type="project" value="InterPro"/>
</dbReference>
<gene>
    <name evidence="5" type="ORF">N7476_008113</name>
</gene>
<dbReference type="Pfam" id="PF21307">
    <property type="entry name" value="Glyco_hydro_95_C"/>
    <property type="match status" value="1"/>
</dbReference>
<dbReference type="PANTHER" id="PTHR31084">
    <property type="entry name" value="ALPHA-L-FUCOSIDASE 2"/>
    <property type="match status" value="1"/>
</dbReference>
<dbReference type="OrthoDB" id="2848340at2759"/>
<dbReference type="InterPro" id="IPR016518">
    <property type="entry name" value="Alpha-L-fucosidase"/>
</dbReference>
<dbReference type="EMBL" id="JAPZBO010000008">
    <property type="protein sequence ID" value="KAJ5307457.1"/>
    <property type="molecule type" value="Genomic_DNA"/>
</dbReference>
<feature type="signal peptide" evidence="1">
    <location>
        <begin position="1"/>
        <end position="18"/>
    </location>
</feature>
<dbReference type="InterPro" id="IPR012341">
    <property type="entry name" value="6hp_glycosidase-like_sf"/>
</dbReference>
<dbReference type="Pfam" id="PF14498">
    <property type="entry name" value="Glyco_hyd_65N_2"/>
    <property type="match status" value="1"/>
</dbReference>
<name>A0A9W9PR36_9EURO</name>
<comment type="caution">
    <text evidence="5">The sequence shown here is derived from an EMBL/GenBank/DDBJ whole genome shotgun (WGS) entry which is preliminary data.</text>
</comment>
<feature type="domain" description="Glycosyl hydrolase family 95 catalytic" evidence="4">
    <location>
        <begin position="292"/>
        <end position="702"/>
    </location>
</feature>
<protein>
    <submittedName>
        <fullName evidence="5">Glycoside hydrolase family 95 protein-like protein</fullName>
    </submittedName>
</protein>
<dbReference type="Pfam" id="PF22124">
    <property type="entry name" value="Glyco_hydro_95_cat"/>
    <property type="match status" value="1"/>
</dbReference>
<feature type="domain" description="Glycosyl hydrolase family 95 N-terminal" evidence="2">
    <location>
        <begin position="21"/>
        <end position="261"/>
    </location>
</feature>
<keyword evidence="5" id="KW-0378">Hydrolase</keyword>
<dbReference type="Proteomes" id="UP001147746">
    <property type="component" value="Unassembled WGS sequence"/>
</dbReference>
<reference evidence="5" key="2">
    <citation type="journal article" date="2023" name="IMA Fungus">
        <title>Comparative genomic study of the Penicillium genus elucidates a diverse pangenome and 15 lateral gene transfer events.</title>
        <authorList>
            <person name="Petersen C."/>
            <person name="Sorensen T."/>
            <person name="Nielsen M.R."/>
            <person name="Sondergaard T.E."/>
            <person name="Sorensen J.L."/>
            <person name="Fitzpatrick D.A."/>
            <person name="Frisvad J.C."/>
            <person name="Nielsen K.L."/>
        </authorList>
    </citation>
    <scope>NUCLEOTIDE SEQUENCE</scope>
    <source>
        <strain evidence="5">IBT 21472</strain>
    </source>
</reference>
<accession>A0A9W9PR36</accession>